<dbReference type="Pfam" id="PF00535">
    <property type="entry name" value="Glycos_transf_2"/>
    <property type="match status" value="1"/>
</dbReference>
<proteinExistence type="predicted"/>
<dbReference type="SUPFAM" id="SSF53448">
    <property type="entry name" value="Nucleotide-diphospho-sugar transferases"/>
    <property type="match status" value="1"/>
</dbReference>
<evidence type="ECO:0000256" key="2">
    <source>
        <dbReference type="ARBA" id="ARBA00022679"/>
    </source>
</evidence>
<comment type="caution">
    <text evidence="4">The sequence shown here is derived from an EMBL/GenBank/DDBJ whole genome shotgun (WGS) entry which is preliminary data.</text>
</comment>
<dbReference type="RefSeq" id="WP_233482061.1">
    <property type="nucleotide sequence ID" value="NZ_JAJUMH010000003.1"/>
</dbReference>
<evidence type="ECO:0000259" key="3">
    <source>
        <dbReference type="Pfam" id="PF00535"/>
    </source>
</evidence>
<dbReference type="PANTHER" id="PTHR22916">
    <property type="entry name" value="GLYCOSYLTRANSFERASE"/>
    <property type="match status" value="1"/>
</dbReference>
<dbReference type="EMBL" id="JAJUOL010000003">
    <property type="protein sequence ID" value="MCH3850957.1"/>
    <property type="molecule type" value="Genomic_DNA"/>
</dbReference>
<accession>A0AAW5EBK7</accession>
<name>A0AAW5EBK7_CAMJU</name>
<dbReference type="InterPro" id="IPR001173">
    <property type="entry name" value="Glyco_trans_2-like"/>
</dbReference>
<evidence type="ECO:0000256" key="1">
    <source>
        <dbReference type="ARBA" id="ARBA00022676"/>
    </source>
</evidence>
<dbReference type="PANTHER" id="PTHR22916:SF51">
    <property type="entry name" value="GLYCOSYLTRANSFERASE EPSH-RELATED"/>
    <property type="match status" value="1"/>
</dbReference>
<keyword evidence="1" id="KW-0328">Glycosyltransferase</keyword>
<evidence type="ECO:0000313" key="4">
    <source>
        <dbReference type="EMBL" id="MCH3850957.1"/>
    </source>
</evidence>
<dbReference type="Gene3D" id="3.90.550.10">
    <property type="entry name" value="Spore Coat Polysaccharide Biosynthesis Protein SpsA, Chain A"/>
    <property type="match status" value="1"/>
</dbReference>
<dbReference type="CDD" id="cd00761">
    <property type="entry name" value="Glyco_tranf_GTA_type"/>
    <property type="match status" value="1"/>
</dbReference>
<gene>
    <name evidence="4" type="ORF">LZC39_02270</name>
</gene>
<dbReference type="AlphaFoldDB" id="A0AAW5EBK7"/>
<protein>
    <submittedName>
        <fullName evidence="4">Glycosyltransferase</fullName>
    </submittedName>
</protein>
<feature type="domain" description="Glycosyltransferase 2-like" evidence="3">
    <location>
        <begin position="5"/>
        <end position="82"/>
    </location>
</feature>
<dbReference type="InterPro" id="IPR029044">
    <property type="entry name" value="Nucleotide-diphossugar_trans"/>
</dbReference>
<sequence length="113" mass="12947">MCKISVIIPIYNVEKYLDKCLKSVINQTYKNLDIILVDDGSIDNSLNIAKEYAKKDERIFLITKENGGLSSARNAGLEFIKGTKLRDFFENEENIISYKQSNTFKNSTKELTK</sequence>
<keyword evidence="2" id="KW-0808">Transferase</keyword>
<evidence type="ECO:0000313" key="5">
    <source>
        <dbReference type="Proteomes" id="UP001199644"/>
    </source>
</evidence>
<reference evidence="4" key="1">
    <citation type="submission" date="2021-12" db="EMBL/GenBank/DDBJ databases">
        <title>Prevalence of phenicol resistance gene fexA in Campylobacter isolated from poultry supply chain.</title>
        <authorList>
            <person name="Tang B."/>
            <person name="Zheng X."/>
            <person name="Lin J."/>
            <person name="Lin R."/>
            <person name="Yang H."/>
            <person name="Shen Z."/>
            <person name="Xia F."/>
        </authorList>
    </citation>
    <scope>NUCLEOTIDE SEQUENCE</scope>
    <source>
        <strain evidence="4">CJHN2011004</strain>
    </source>
</reference>
<organism evidence="4 5">
    <name type="scientific">Campylobacter jejuni</name>
    <dbReference type="NCBI Taxonomy" id="197"/>
    <lineage>
        <taxon>Bacteria</taxon>
        <taxon>Pseudomonadati</taxon>
        <taxon>Campylobacterota</taxon>
        <taxon>Epsilonproteobacteria</taxon>
        <taxon>Campylobacterales</taxon>
        <taxon>Campylobacteraceae</taxon>
        <taxon>Campylobacter</taxon>
    </lineage>
</organism>
<dbReference type="GO" id="GO:0016758">
    <property type="term" value="F:hexosyltransferase activity"/>
    <property type="evidence" value="ECO:0007669"/>
    <property type="project" value="UniProtKB-ARBA"/>
</dbReference>
<dbReference type="Proteomes" id="UP001199644">
    <property type="component" value="Unassembled WGS sequence"/>
</dbReference>